<dbReference type="Pfam" id="PF02386">
    <property type="entry name" value="TrkH"/>
    <property type="match status" value="1"/>
</dbReference>
<feature type="transmembrane region" description="Helical" evidence="13">
    <location>
        <begin position="70"/>
        <end position="92"/>
    </location>
</feature>
<feature type="transmembrane region" description="Helical" evidence="13">
    <location>
        <begin position="137"/>
        <end position="164"/>
    </location>
</feature>
<dbReference type="GO" id="GO:0005886">
    <property type="term" value="C:plasma membrane"/>
    <property type="evidence" value="ECO:0007669"/>
    <property type="project" value="UniProtKB-SubCell"/>
</dbReference>
<protein>
    <submittedName>
        <fullName evidence="14">Potassium transporter</fullName>
    </submittedName>
</protein>
<accession>A0A2D0NH02</accession>
<feature type="binding site" evidence="12">
    <location>
        <position position="433"/>
    </location>
    <ligand>
        <name>K(+)</name>
        <dbReference type="ChEBI" id="CHEBI:29103"/>
    </ligand>
</feature>
<feature type="transmembrane region" description="Helical" evidence="13">
    <location>
        <begin position="391"/>
        <end position="413"/>
    </location>
</feature>
<dbReference type="GO" id="GO:0015379">
    <property type="term" value="F:potassium:chloride symporter activity"/>
    <property type="evidence" value="ECO:0007669"/>
    <property type="project" value="InterPro"/>
</dbReference>
<feature type="binding site" evidence="12">
    <location>
        <position position="113"/>
    </location>
    <ligand>
        <name>K(+)</name>
        <dbReference type="ChEBI" id="CHEBI:29103"/>
    </ligand>
</feature>
<keyword evidence="4" id="KW-1003">Cell membrane</keyword>
<feature type="transmembrane region" description="Helical" evidence="13">
    <location>
        <begin position="275"/>
        <end position="295"/>
    </location>
</feature>
<comment type="caution">
    <text evidence="14">The sequence shown here is derived from an EMBL/GenBank/DDBJ whole genome shotgun (WGS) entry which is preliminary data.</text>
</comment>
<evidence type="ECO:0000256" key="3">
    <source>
        <dbReference type="ARBA" id="ARBA00022448"/>
    </source>
</evidence>
<comment type="similarity">
    <text evidence="2">Belongs to the TrkH potassium transport family.</text>
</comment>
<dbReference type="PIRSF" id="PIRSF006247">
    <property type="entry name" value="TrkH"/>
    <property type="match status" value="1"/>
</dbReference>
<keyword evidence="3" id="KW-0813">Transport</keyword>
<feature type="transmembrane region" description="Helical" evidence="13">
    <location>
        <begin position="240"/>
        <end position="260"/>
    </location>
</feature>
<evidence type="ECO:0000313" key="15">
    <source>
        <dbReference type="Proteomes" id="UP000223913"/>
    </source>
</evidence>
<reference evidence="14 15" key="1">
    <citation type="submission" date="2017-10" db="EMBL/GenBank/DDBJ databases">
        <title>The draft genome sequence of Lewinella nigricans NBRC 102662.</title>
        <authorList>
            <person name="Wang K."/>
        </authorList>
    </citation>
    <scope>NUCLEOTIDE SEQUENCE [LARGE SCALE GENOMIC DNA]</scope>
    <source>
        <strain evidence="14 15">NBRC 102662</strain>
    </source>
</reference>
<evidence type="ECO:0000256" key="11">
    <source>
        <dbReference type="ARBA" id="ARBA00023136"/>
    </source>
</evidence>
<keyword evidence="5" id="KW-0997">Cell inner membrane</keyword>
<dbReference type="GO" id="GO:0046872">
    <property type="term" value="F:metal ion binding"/>
    <property type="evidence" value="ECO:0007669"/>
    <property type="project" value="UniProtKB-KW"/>
</dbReference>
<dbReference type="PANTHER" id="PTHR32024:SF2">
    <property type="entry name" value="TRK SYSTEM POTASSIUM UPTAKE PROTEIN TRKG-RELATED"/>
    <property type="match status" value="1"/>
</dbReference>
<evidence type="ECO:0000256" key="12">
    <source>
        <dbReference type="PIRSR" id="PIRSR006247-1"/>
    </source>
</evidence>
<evidence type="ECO:0000256" key="8">
    <source>
        <dbReference type="ARBA" id="ARBA00022958"/>
    </source>
</evidence>
<keyword evidence="11 13" id="KW-0472">Membrane</keyword>
<feature type="transmembrane region" description="Helical" evidence="13">
    <location>
        <begin position="38"/>
        <end position="58"/>
    </location>
</feature>
<organism evidence="14 15">
    <name type="scientific">Flavilitoribacter nigricans (strain ATCC 23147 / DSM 23189 / NBRC 102662 / NCIMB 1420 / SS-2)</name>
    <name type="common">Lewinella nigricans</name>
    <dbReference type="NCBI Taxonomy" id="1122177"/>
    <lineage>
        <taxon>Bacteria</taxon>
        <taxon>Pseudomonadati</taxon>
        <taxon>Bacteroidota</taxon>
        <taxon>Saprospiria</taxon>
        <taxon>Saprospirales</taxon>
        <taxon>Lewinellaceae</taxon>
        <taxon>Flavilitoribacter</taxon>
    </lineage>
</organism>
<keyword evidence="10" id="KW-0406">Ion transport</keyword>
<dbReference type="PANTHER" id="PTHR32024">
    <property type="entry name" value="TRK SYSTEM POTASSIUM UPTAKE PROTEIN TRKG-RELATED"/>
    <property type="match status" value="1"/>
</dbReference>
<feature type="binding site" evidence="12">
    <location>
        <position position="221"/>
    </location>
    <ligand>
        <name>K(+)</name>
        <dbReference type="ChEBI" id="CHEBI:29103"/>
    </ligand>
</feature>
<feature type="transmembrane region" description="Helical" evidence="13">
    <location>
        <begin position="333"/>
        <end position="355"/>
    </location>
</feature>
<keyword evidence="6" id="KW-0633">Potassium transport</keyword>
<dbReference type="InterPro" id="IPR004772">
    <property type="entry name" value="TrkH"/>
</dbReference>
<dbReference type="EMBL" id="PDUD01000010">
    <property type="protein sequence ID" value="PHN07449.1"/>
    <property type="molecule type" value="Genomic_DNA"/>
</dbReference>
<feature type="binding site" evidence="12">
    <location>
        <position position="434"/>
    </location>
    <ligand>
        <name>K(+)</name>
        <dbReference type="ChEBI" id="CHEBI:29103"/>
    </ligand>
</feature>
<evidence type="ECO:0000256" key="10">
    <source>
        <dbReference type="ARBA" id="ARBA00023065"/>
    </source>
</evidence>
<evidence type="ECO:0000256" key="2">
    <source>
        <dbReference type="ARBA" id="ARBA00009137"/>
    </source>
</evidence>
<keyword evidence="8 12" id="KW-0630">Potassium</keyword>
<evidence type="ECO:0000256" key="7">
    <source>
        <dbReference type="ARBA" id="ARBA00022692"/>
    </source>
</evidence>
<evidence type="ECO:0000256" key="13">
    <source>
        <dbReference type="SAM" id="Phobius"/>
    </source>
</evidence>
<feature type="binding site" evidence="12">
    <location>
        <position position="317"/>
    </location>
    <ligand>
        <name>K(+)</name>
        <dbReference type="ChEBI" id="CHEBI:29103"/>
    </ligand>
</feature>
<feature type="binding site" evidence="12">
    <location>
        <position position="112"/>
    </location>
    <ligand>
        <name>K(+)</name>
        <dbReference type="ChEBI" id="CHEBI:29103"/>
    </ligand>
</feature>
<evidence type="ECO:0000256" key="1">
    <source>
        <dbReference type="ARBA" id="ARBA00004429"/>
    </source>
</evidence>
<dbReference type="AlphaFoldDB" id="A0A2D0NH02"/>
<evidence type="ECO:0000313" key="14">
    <source>
        <dbReference type="EMBL" id="PHN07449.1"/>
    </source>
</evidence>
<proteinExistence type="inferred from homology"/>
<keyword evidence="12" id="KW-0479">Metal-binding</keyword>
<gene>
    <name evidence="14" type="ORF">CRP01_07035</name>
</gene>
<dbReference type="OrthoDB" id="9810952at2"/>
<evidence type="ECO:0000256" key="5">
    <source>
        <dbReference type="ARBA" id="ARBA00022519"/>
    </source>
</evidence>
<evidence type="ECO:0000256" key="6">
    <source>
        <dbReference type="ARBA" id="ARBA00022538"/>
    </source>
</evidence>
<keyword evidence="15" id="KW-1185">Reference proteome</keyword>
<evidence type="ECO:0000256" key="9">
    <source>
        <dbReference type="ARBA" id="ARBA00022989"/>
    </source>
</evidence>
<keyword evidence="9 13" id="KW-1133">Transmembrane helix</keyword>
<comment type="subcellular location">
    <subcellularLocation>
        <location evidence="1">Cell inner membrane</location>
        <topology evidence="1">Multi-pass membrane protein</topology>
    </subcellularLocation>
</comment>
<keyword evidence="7 13" id="KW-0812">Transmembrane</keyword>
<feature type="transmembrane region" description="Helical" evidence="13">
    <location>
        <begin position="185"/>
        <end position="204"/>
    </location>
</feature>
<name>A0A2D0NH02_FLAN2</name>
<dbReference type="RefSeq" id="WP_099149376.1">
    <property type="nucleotide sequence ID" value="NZ_PDUD01000010.1"/>
</dbReference>
<feature type="transmembrane region" description="Helical" evidence="13">
    <location>
        <begin position="456"/>
        <end position="481"/>
    </location>
</feature>
<dbReference type="Proteomes" id="UP000223913">
    <property type="component" value="Unassembled WGS sequence"/>
</dbReference>
<dbReference type="InterPro" id="IPR003445">
    <property type="entry name" value="Cat_transpt"/>
</dbReference>
<evidence type="ECO:0000256" key="4">
    <source>
        <dbReference type="ARBA" id="ARBA00022475"/>
    </source>
</evidence>
<sequence length="484" mass="53584">MINFKPVIRVIGLLITIIGAFMLLSIGFSWYYQSGDAWALMISGFICISAGVPAWLLIRKDAARNIKKREGYLIVAMGWLSMVIFSALPYLISGVIPGIPDAIFESVSGMTTTGASVLTDIESVPEGILFWRSLTQWIGGMGIIVLTVAIFPLLGIGGIELFVAEAPGPTSDKLHPRIRETAKRLWLIYVSLTGILVVILYLLGMNFFDAFNHGLTTMATGGFSTKNASMAHFDQPSIQYVIVFFMFLAGTNYTVLYYTLKRRFSNVWHSDEFRAYLYIVLAATLIVTARVYSVTNHSLEQSFRDSIFQIVSLITTTGFVSADYTAWSSGLTMFFFIILFVGACAGSTSGGIKIIRHLVFLRNSFYEFKRILHPRAIVPLKVNQKTVRGKVITHIIIFLLLYLSLFLFGSIVLSVMGYDFMTSVGAVATSLGNVGPGIGAVGPVDNFAWLSNGAKLFLSFLMLLGRLELFTILVLFTPYFWKTN</sequence>
<feature type="binding site" evidence="12">
    <location>
        <position position="316"/>
    </location>
    <ligand>
        <name>K(+)</name>
        <dbReference type="ChEBI" id="CHEBI:29103"/>
    </ligand>
</feature>
<feature type="transmembrane region" description="Helical" evidence="13">
    <location>
        <begin position="7"/>
        <end position="32"/>
    </location>
</feature>